<dbReference type="SMART" id="SM00346">
    <property type="entry name" value="HTH_ICLR"/>
    <property type="match status" value="1"/>
</dbReference>
<comment type="caution">
    <text evidence="6">The sequence shown here is derived from an EMBL/GenBank/DDBJ whole genome shotgun (WGS) entry which is preliminary data.</text>
</comment>
<dbReference type="Proteomes" id="UP001428817">
    <property type="component" value="Unassembled WGS sequence"/>
</dbReference>
<evidence type="ECO:0000259" key="5">
    <source>
        <dbReference type="PROSITE" id="PS51078"/>
    </source>
</evidence>
<evidence type="ECO:0000259" key="4">
    <source>
        <dbReference type="PROSITE" id="PS51077"/>
    </source>
</evidence>
<keyword evidence="1" id="KW-0805">Transcription regulation</keyword>
<dbReference type="PROSITE" id="PS51077">
    <property type="entry name" value="HTH_ICLR"/>
    <property type="match status" value="1"/>
</dbReference>
<keyword evidence="2" id="KW-0238">DNA-binding</keyword>
<dbReference type="SUPFAM" id="SSF55781">
    <property type="entry name" value="GAF domain-like"/>
    <property type="match status" value="1"/>
</dbReference>
<dbReference type="InterPro" id="IPR036390">
    <property type="entry name" value="WH_DNA-bd_sf"/>
</dbReference>
<dbReference type="PANTHER" id="PTHR30136">
    <property type="entry name" value="HELIX-TURN-HELIX TRANSCRIPTIONAL REGULATOR, ICLR FAMILY"/>
    <property type="match status" value="1"/>
</dbReference>
<dbReference type="RefSeq" id="WP_185061733.1">
    <property type="nucleotide sequence ID" value="NZ_BAABJP010000008.1"/>
</dbReference>
<evidence type="ECO:0000256" key="2">
    <source>
        <dbReference type="ARBA" id="ARBA00023125"/>
    </source>
</evidence>
<dbReference type="InterPro" id="IPR036388">
    <property type="entry name" value="WH-like_DNA-bd_sf"/>
</dbReference>
<sequence length="259" mass="27846">MTRPGDRVPAAARALAALRVLAAQPGPVPAAVIARELNLPRSSTYQLLAAMAEQGFVTHLAEERRWALDVGAFEIGTAYLRHRPLERLARPLLRRVVDAVGEAAHLGVLHGADIMYLVKEQPGNQVALITDVGVRLPGALTASGRAILAYLPKAQVRALFPAPDAFVDRTGRGPRTLAALRRELSEDRRRGWSVEDEYVLPGFASLAAAAFDHGGRPVASISVTFRREQHPGDTWPDLAAPITQAAAALTARLRGHPPT</sequence>
<dbReference type="InterPro" id="IPR014757">
    <property type="entry name" value="Tscrpt_reg_IclR_C"/>
</dbReference>
<dbReference type="InterPro" id="IPR005471">
    <property type="entry name" value="Tscrpt_reg_IclR_N"/>
</dbReference>
<feature type="domain" description="HTH iclR-type" evidence="4">
    <location>
        <begin position="8"/>
        <end position="70"/>
    </location>
</feature>
<dbReference type="InterPro" id="IPR050707">
    <property type="entry name" value="HTH_MetabolicPath_Reg"/>
</dbReference>
<organism evidence="6 7">
    <name type="scientific">Pseudonocardia eucalypti</name>
    <dbReference type="NCBI Taxonomy" id="648755"/>
    <lineage>
        <taxon>Bacteria</taxon>
        <taxon>Bacillati</taxon>
        <taxon>Actinomycetota</taxon>
        <taxon>Actinomycetes</taxon>
        <taxon>Pseudonocardiales</taxon>
        <taxon>Pseudonocardiaceae</taxon>
        <taxon>Pseudonocardia</taxon>
    </lineage>
</organism>
<keyword evidence="3" id="KW-0804">Transcription</keyword>
<evidence type="ECO:0000313" key="6">
    <source>
        <dbReference type="EMBL" id="GAA5153718.1"/>
    </source>
</evidence>
<dbReference type="InterPro" id="IPR029016">
    <property type="entry name" value="GAF-like_dom_sf"/>
</dbReference>
<dbReference type="Pfam" id="PF09339">
    <property type="entry name" value="HTH_IclR"/>
    <property type="match status" value="1"/>
</dbReference>
<evidence type="ECO:0000256" key="3">
    <source>
        <dbReference type="ARBA" id="ARBA00023163"/>
    </source>
</evidence>
<dbReference type="SUPFAM" id="SSF46785">
    <property type="entry name" value="Winged helix' DNA-binding domain"/>
    <property type="match status" value="1"/>
</dbReference>
<accession>A0ABP9Q1F2</accession>
<name>A0ABP9Q1F2_9PSEU</name>
<gene>
    <name evidence="6" type="ORF">GCM10023321_24420</name>
</gene>
<dbReference type="EMBL" id="BAABJP010000008">
    <property type="protein sequence ID" value="GAA5153718.1"/>
    <property type="molecule type" value="Genomic_DNA"/>
</dbReference>
<evidence type="ECO:0000256" key="1">
    <source>
        <dbReference type="ARBA" id="ARBA00023015"/>
    </source>
</evidence>
<dbReference type="Gene3D" id="3.30.450.40">
    <property type="match status" value="1"/>
</dbReference>
<proteinExistence type="predicted"/>
<dbReference type="Pfam" id="PF01614">
    <property type="entry name" value="IclR_C"/>
    <property type="match status" value="1"/>
</dbReference>
<evidence type="ECO:0000313" key="7">
    <source>
        <dbReference type="Proteomes" id="UP001428817"/>
    </source>
</evidence>
<protein>
    <submittedName>
        <fullName evidence="6">IclR family transcriptional regulator</fullName>
    </submittedName>
</protein>
<dbReference type="PANTHER" id="PTHR30136:SF24">
    <property type="entry name" value="HTH-TYPE TRANSCRIPTIONAL REPRESSOR ALLR"/>
    <property type="match status" value="1"/>
</dbReference>
<keyword evidence="7" id="KW-1185">Reference proteome</keyword>
<feature type="domain" description="IclR-ED" evidence="5">
    <location>
        <begin position="71"/>
        <end position="255"/>
    </location>
</feature>
<dbReference type="PROSITE" id="PS51078">
    <property type="entry name" value="ICLR_ED"/>
    <property type="match status" value="1"/>
</dbReference>
<dbReference type="Gene3D" id="1.10.10.10">
    <property type="entry name" value="Winged helix-like DNA-binding domain superfamily/Winged helix DNA-binding domain"/>
    <property type="match status" value="1"/>
</dbReference>
<reference evidence="7" key="1">
    <citation type="journal article" date="2019" name="Int. J. Syst. Evol. Microbiol.">
        <title>The Global Catalogue of Microorganisms (GCM) 10K type strain sequencing project: providing services to taxonomists for standard genome sequencing and annotation.</title>
        <authorList>
            <consortium name="The Broad Institute Genomics Platform"/>
            <consortium name="The Broad Institute Genome Sequencing Center for Infectious Disease"/>
            <person name="Wu L."/>
            <person name="Ma J."/>
        </authorList>
    </citation>
    <scope>NUCLEOTIDE SEQUENCE [LARGE SCALE GENOMIC DNA]</scope>
    <source>
        <strain evidence="7">JCM 18303</strain>
    </source>
</reference>